<sequence>MTLPAFHSVDVATRIVGLRSQHDPRLLGVPGGDVRLRWMVESADATAAQLGFQTRSRRPGADWTVAEPLEGSEAIDLPAADGPLAVRDSREYAVRIATPHGWTEWSDPVRVDAGVPGDALEALVIDVPSRTGGPVPTLRREFELDAVPERGLLRISALGVYDVWLNGIRATDGFLNPGWNAYQRRILLDTVDVTTLLQAGRNAIAITVADGWYRGRMGFAGRTEIYGDRIGVIAQLEADGTVVVATDESWRGGFGPILAAGIYDGSTVDFTLDNGDPSIAGFHDADWMPVRTVPTDKAVFQPRAVAPVRAIAEFPMQTSVRGGATALDARQNIAGWVRLTVEGRRGDTVTVRHAEVLEPDGALHTAALRTAKATDTYVLGYDGVTVLEPPFTFHGFRYAEVTGTAKVVEATAIAISTDLPARASFASSHETLNRFHENVRWSQLDNFVSLPTDCPQRDERLGWTGDAQAFAATASTLFDTETFWESWLQDLEIEQTDEGGVPSIVPNIIFEGDMQMGVENTDTMGRAGWADAATIVPLAVFQSYGSRHVLAAQLSSMRRWVEHLRRRAGEDVLLPEEPFQYGDWLDPDAPADRPWEAKVDSLFVANSFYVQSARLLARAECELGDAAAGEATLRLAESVAAAVWQRWGAEAGRTQTGAAMCLVFDIVPDAERATLAAQLAAAVRAERGRIATGFLGTPLVLDALSANGHLAEAYLMLLRRDAPSWLYQVDRGATTVWERWDAIKEDGSIHRGEMATHDDDSMISFNHYAYGAVIDWVYRNVAGLAPAEPGYRVVRVAPRPAEQLRSARATIATGFGPLSSEWTLDDDDTLRLMLRVPFGSEARLDLPTTDASIVTVDGAPAPRRLSHGEHRIIVSAASVVEAS</sequence>
<dbReference type="InterPro" id="IPR008979">
    <property type="entry name" value="Galactose-bd-like_sf"/>
</dbReference>
<evidence type="ECO:0000259" key="7">
    <source>
        <dbReference type="Pfam" id="PF17390"/>
    </source>
</evidence>
<dbReference type="Pfam" id="PF17389">
    <property type="entry name" value="Bac_rhamnosid6H"/>
    <property type="match status" value="1"/>
</dbReference>
<dbReference type="Proteomes" id="UP000777440">
    <property type="component" value="Unassembled WGS sequence"/>
</dbReference>
<organism evidence="8 9">
    <name type="scientific">Microbacterium ureisolvens</name>
    <dbReference type="NCBI Taxonomy" id="2781186"/>
    <lineage>
        <taxon>Bacteria</taxon>
        <taxon>Bacillati</taxon>
        <taxon>Actinomycetota</taxon>
        <taxon>Actinomycetes</taxon>
        <taxon>Micrococcales</taxon>
        <taxon>Microbacteriaceae</taxon>
        <taxon>Microbacterium</taxon>
    </lineage>
</organism>
<feature type="domain" description="Alpha-L-rhamnosidase C-terminal" evidence="7">
    <location>
        <begin position="783"/>
        <end position="855"/>
    </location>
</feature>
<dbReference type="InterPro" id="IPR035396">
    <property type="entry name" value="Bac_rhamnosid6H"/>
</dbReference>
<dbReference type="EMBL" id="JAEUAX010000022">
    <property type="protein sequence ID" value="MBW9111974.1"/>
    <property type="molecule type" value="Genomic_DNA"/>
</dbReference>
<evidence type="ECO:0000259" key="4">
    <source>
        <dbReference type="Pfam" id="PF05592"/>
    </source>
</evidence>
<proteinExistence type="predicted"/>
<reference evidence="8 9" key="1">
    <citation type="journal article" date="2021" name="MBio">
        <title>Poor Competitiveness of Bradyrhizobium in Pigeon Pea Root Colonization in Indian Soils.</title>
        <authorList>
            <person name="Chalasani D."/>
            <person name="Basu A."/>
            <person name="Pullabhotla S.V.S.R.N."/>
            <person name="Jorrin B."/>
            <person name="Neal A.L."/>
            <person name="Poole P.S."/>
            <person name="Podile A.R."/>
            <person name="Tkacz A."/>
        </authorList>
    </citation>
    <scope>NUCLEOTIDE SEQUENCE [LARGE SCALE GENOMIC DNA]</scope>
    <source>
        <strain evidence="8 9">HU12</strain>
    </source>
</reference>
<dbReference type="Gene3D" id="2.60.120.260">
    <property type="entry name" value="Galactose-binding domain-like"/>
    <property type="match status" value="2"/>
</dbReference>
<dbReference type="InterPro" id="IPR016007">
    <property type="entry name" value="Alpha_rhamnosid"/>
</dbReference>
<dbReference type="Pfam" id="PF17390">
    <property type="entry name" value="Bac_rhamnosid_C"/>
    <property type="match status" value="1"/>
</dbReference>
<dbReference type="PANTHER" id="PTHR33307">
    <property type="entry name" value="ALPHA-RHAMNOSIDASE (EUROFUNG)"/>
    <property type="match status" value="1"/>
</dbReference>
<comment type="caution">
    <text evidence="8">The sequence shown here is derived from an EMBL/GenBank/DDBJ whole genome shotgun (WGS) entry which is preliminary data.</text>
</comment>
<dbReference type="SUPFAM" id="SSF49785">
    <property type="entry name" value="Galactose-binding domain-like"/>
    <property type="match status" value="1"/>
</dbReference>
<dbReference type="Gene3D" id="1.50.10.10">
    <property type="match status" value="1"/>
</dbReference>
<evidence type="ECO:0000259" key="5">
    <source>
        <dbReference type="Pfam" id="PF08531"/>
    </source>
</evidence>
<keyword evidence="9" id="KW-1185">Reference proteome</keyword>
<dbReference type="InterPro" id="IPR035398">
    <property type="entry name" value="Bac_rhamnosid_C"/>
</dbReference>
<dbReference type="InterPro" id="IPR013737">
    <property type="entry name" value="Bac_rhamnosid_N"/>
</dbReference>
<dbReference type="Pfam" id="PF08531">
    <property type="entry name" value="Bac_rhamnosid_N"/>
    <property type="match status" value="1"/>
</dbReference>
<dbReference type="InterPro" id="IPR012341">
    <property type="entry name" value="6hp_glycosidase-like_sf"/>
</dbReference>
<dbReference type="PANTHER" id="PTHR33307:SF6">
    <property type="entry name" value="ALPHA-RHAMNOSIDASE (EUROFUNG)-RELATED"/>
    <property type="match status" value="1"/>
</dbReference>
<comment type="catalytic activity">
    <reaction evidence="1">
        <text>Hydrolysis of terminal non-reducing alpha-L-rhamnose residues in alpha-L-rhamnosides.</text>
        <dbReference type="EC" id="3.2.1.40"/>
    </reaction>
</comment>
<evidence type="ECO:0000256" key="1">
    <source>
        <dbReference type="ARBA" id="ARBA00001445"/>
    </source>
</evidence>
<accession>A0ABS7I6W7</accession>
<feature type="domain" description="Alpha-L-rhamnosidase concanavalin-like" evidence="4">
    <location>
        <begin position="320"/>
        <end position="409"/>
    </location>
</feature>
<dbReference type="InterPro" id="IPR008902">
    <property type="entry name" value="Rhamnosid_concanavalin"/>
</dbReference>
<dbReference type="SUPFAM" id="SSF48208">
    <property type="entry name" value="Six-hairpin glycosidases"/>
    <property type="match status" value="1"/>
</dbReference>
<evidence type="ECO:0000256" key="2">
    <source>
        <dbReference type="ARBA" id="ARBA00012652"/>
    </source>
</evidence>
<dbReference type="GO" id="GO:0016787">
    <property type="term" value="F:hydrolase activity"/>
    <property type="evidence" value="ECO:0007669"/>
    <property type="project" value="UniProtKB-KW"/>
</dbReference>
<dbReference type="RefSeq" id="WP_220292840.1">
    <property type="nucleotide sequence ID" value="NZ_JAEUAX010000022.1"/>
</dbReference>
<keyword evidence="3 8" id="KW-0378">Hydrolase</keyword>
<protein>
    <recommendedName>
        <fullName evidence="2">alpha-L-rhamnosidase</fullName>
        <ecNumber evidence="2">3.2.1.40</ecNumber>
    </recommendedName>
</protein>
<evidence type="ECO:0000313" key="8">
    <source>
        <dbReference type="EMBL" id="MBW9111974.1"/>
    </source>
</evidence>
<dbReference type="InterPro" id="IPR008928">
    <property type="entry name" value="6-hairpin_glycosidase_sf"/>
</dbReference>
<dbReference type="Gene3D" id="2.60.420.10">
    <property type="entry name" value="Maltose phosphorylase, domain 3"/>
    <property type="match status" value="1"/>
</dbReference>
<feature type="domain" description="Bacterial alpha-L-rhamnosidase N-terminal" evidence="5">
    <location>
        <begin position="150"/>
        <end position="310"/>
    </location>
</feature>
<evidence type="ECO:0000313" key="9">
    <source>
        <dbReference type="Proteomes" id="UP000777440"/>
    </source>
</evidence>
<feature type="domain" description="Alpha-L-rhamnosidase six-hairpin glycosidase" evidence="6">
    <location>
        <begin position="423"/>
        <end position="781"/>
    </location>
</feature>
<dbReference type="EC" id="3.2.1.40" evidence="2"/>
<name>A0ABS7I6W7_9MICO</name>
<evidence type="ECO:0000259" key="6">
    <source>
        <dbReference type="Pfam" id="PF17389"/>
    </source>
</evidence>
<gene>
    <name evidence="8" type="ORF">JNB61_19590</name>
</gene>
<evidence type="ECO:0000256" key="3">
    <source>
        <dbReference type="ARBA" id="ARBA00022801"/>
    </source>
</evidence>
<dbReference type="Pfam" id="PF05592">
    <property type="entry name" value="Bac_rhamnosid"/>
    <property type="match status" value="1"/>
</dbReference>